<name>A0A8J2L150_9HEXA</name>
<evidence type="ECO:0000313" key="2">
    <source>
        <dbReference type="Proteomes" id="UP000708208"/>
    </source>
</evidence>
<accession>A0A8J2L150</accession>
<gene>
    <name evidence="1" type="ORF">AFUS01_LOCUS23931</name>
</gene>
<sequence>MGPFTATTSRKALGKKSWGSVKTSKRIGETICYIVNSTQFKELIETCDSAINVKSRQAMTNKLE</sequence>
<evidence type="ECO:0000313" key="1">
    <source>
        <dbReference type="EMBL" id="CAG7785299.1"/>
    </source>
</evidence>
<dbReference type="EMBL" id="CAJVCH010293334">
    <property type="protein sequence ID" value="CAG7785299.1"/>
    <property type="molecule type" value="Genomic_DNA"/>
</dbReference>
<protein>
    <submittedName>
        <fullName evidence="1">Uncharacterized protein</fullName>
    </submittedName>
</protein>
<proteinExistence type="predicted"/>
<organism evidence="1 2">
    <name type="scientific">Allacma fusca</name>
    <dbReference type="NCBI Taxonomy" id="39272"/>
    <lineage>
        <taxon>Eukaryota</taxon>
        <taxon>Metazoa</taxon>
        <taxon>Ecdysozoa</taxon>
        <taxon>Arthropoda</taxon>
        <taxon>Hexapoda</taxon>
        <taxon>Collembola</taxon>
        <taxon>Symphypleona</taxon>
        <taxon>Sminthuridae</taxon>
        <taxon>Allacma</taxon>
    </lineage>
</organism>
<feature type="non-terminal residue" evidence="1">
    <location>
        <position position="1"/>
    </location>
</feature>
<reference evidence="1" key="1">
    <citation type="submission" date="2021-06" db="EMBL/GenBank/DDBJ databases">
        <authorList>
            <person name="Hodson N. C."/>
            <person name="Mongue J. A."/>
            <person name="Jaron S. K."/>
        </authorList>
    </citation>
    <scope>NUCLEOTIDE SEQUENCE</scope>
</reference>
<dbReference type="Proteomes" id="UP000708208">
    <property type="component" value="Unassembled WGS sequence"/>
</dbReference>
<comment type="caution">
    <text evidence="1">The sequence shown here is derived from an EMBL/GenBank/DDBJ whole genome shotgun (WGS) entry which is preliminary data.</text>
</comment>
<dbReference type="AlphaFoldDB" id="A0A8J2L150"/>
<keyword evidence="2" id="KW-1185">Reference proteome</keyword>